<evidence type="ECO:0000313" key="1">
    <source>
        <dbReference type="EMBL" id="MDT0307257.1"/>
    </source>
</evidence>
<dbReference type="RefSeq" id="WP_311630199.1">
    <property type="nucleotide sequence ID" value="NZ_JAVREN010000010.1"/>
</dbReference>
<proteinExistence type="predicted"/>
<comment type="caution">
    <text evidence="1">The sequence shown here is derived from an EMBL/GenBank/DDBJ whole genome shotgun (WGS) entry which is preliminary data.</text>
</comment>
<reference evidence="2" key="1">
    <citation type="submission" date="2023-07" db="EMBL/GenBank/DDBJ databases">
        <title>30 novel species of actinomycetes from the DSMZ collection.</title>
        <authorList>
            <person name="Nouioui I."/>
        </authorList>
    </citation>
    <scope>NUCLEOTIDE SEQUENCE [LARGE SCALE GENOMIC DNA]</scope>
    <source>
        <strain evidence="2">DSM 44917</strain>
    </source>
</reference>
<sequence length="97" mass="10409">MPISAPKSDLLTVAELIRLLRTWPGDHVVTLASDPEGNRVSALSRALGDGMYHQDSGPGTALYPMPEELLDDASLRRLFPRGVPEGARAAVVLYPTA</sequence>
<protein>
    <submittedName>
        <fullName evidence="1">Uncharacterized protein</fullName>
    </submittedName>
</protein>
<keyword evidence="2" id="KW-1185">Reference proteome</keyword>
<organism evidence="1 2">
    <name type="scientific">Streptomyces boetiae</name>
    <dbReference type="NCBI Taxonomy" id="3075541"/>
    <lineage>
        <taxon>Bacteria</taxon>
        <taxon>Bacillati</taxon>
        <taxon>Actinomycetota</taxon>
        <taxon>Actinomycetes</taxon>
        <taxon>Kitasatosporales</taxon>
        <taxon>Streptomycetaceae</taxon>
        <taxon>Streptomyces</taxon>
    </lineage>
</organism>
<name>A0ABU2L6Y7_9ACTN</name>
<dbReference type="EMBL" id="JAVREN010000010">
    <property type="protein sequence ID" value="MDT0307257.1"/>
    <property type="molecule type" value="Genomic_DNA"/>
</dbReference>
<dbReference type="Proteomes" id="UP001183388">
    <property type="component" value="Unassembled WGS sequence"/>
</dbReference>
<accession>A0ABU2L6Y7</accession>
<gene>
    <name evidence="1" type="ORF">RM780_09810</name>
</gene>
<evidence type="ECO:0000313" key="2">
    <source>
        <dbReference type="Proteomes" id="UP001183388"/>
    </source>
</evidence>